<dbReference type="SUPFAM" id="SSF53474">
    <property type="entry name" value="alpha/beta-Hydrolases"/>
    <property type="match status" value="1"/>
</dbReference>
<proteinExistence type="predicted"/>
<dbReference type="KEGG" id="pbf:CFX0092_A3600"/>
<gene>
    <name evidence="2" type="ORF">CFX0092_A3600</name>
</gene>
<name>A0A160T7Y3_9CHLR</name>
<evidence type="ECO:0000259" key="1">
    <source>
        <dbReference type="Pfam" id="PF12697"/>
    </source>
</evidence>
<dbReference type="AlphaFoldDB" id="A0A160T7Y3"/>
<sequence>MPTLPIDGREIHYTENHPDGAHATLLLIHGAGGSHLVWPEAIRNLADVRVLALDLPGHGQSAGPGRRNVGGYTAVVESLMNQLALSGAIVAGHSLGSAIALTIAQRSAVPVKGLILLGGTARMPVGEALLGGWSAAPENAAALVAEQGFAADLPDAVEAVRSELLATGATTCFGDFLACERFDFRHNLSAIIQPTLVIAGDEDRLTPLRFSQSLAAGLPHGRLVTLAGAGHFGLIEQPEEVARLMLEFIGQI</sequence>
<reference evidence="2" key="1">
    <citation type="submission" date="2016-01" db="EMBL/GenBank/DDBJ databases">
        <authorList>
            <person name="Mcilroy J.S."/>
            <person name="Karst M S."/>
            <person name="Albertsen M."/>
        </authorList>
    </citation>
    <scope>NUCLEOTIDE SEQUENCE</scope>
    <source>
        <strain evidence="2">Cfx-K</strain>
    </source>
</reference>
<dbReference type="PRINTS" id="PR00111">
    <property type="entry name" value="ABHYDROLASE"/>
</dbReference>
<accession>A0A160T7Y3</accession>
<feature type="domain" description="AB hydrolase-1" evidence="1">
    <location>
        <begin position="25"/>
        <end position="243"/>
    </location>
</feature>
<dbReference type="InterPro" id="IPR000073">
    <property type="entry name" value="AB_hydrolase_1"/>
</dbReference>
<keyword evidence="2" id="KW-0378">Hydrolase</keyword>
<dbReference type="EMBL" id="LN890655">
    <property type="protein sequence ID" value="CUS05478.2"/>
    <property type="molecule type" value="Genomic_DNA"/>
</dbReference>
<evidence type="ECO:0000313" key="2">
    <source>
        <dbReference type="EMBL" id="CUS05478.2"/>
    </source>
</evidence>
<dbReference type="Gene3D" id="3.40.50.1820">
    <property type="entry name" value="alpha/beta hydrolase"/>
    <property type="match status" value="1"/>
</dbReference>
<dbReference type="OrthoDB" id="9775557at2"/>
<dbReference type="Proteomes" id="UP000215027">
    <property type="component" value="Chromosome I"/>
</dbReference>
<dbReference type="RefSeq" id="WP_095044687.1">
    <property type="nucleotide sequence ID" value="NZ_LN890655.1"/>
</dbReference>
<dbReference type="GO" id="GO:0016787">
    <property type="term" value="F:hydrolase activity"/>
    <property type="evidence" value="ECO:0007669"/>
    <property type="project" value="UniProtKB-KW"/>
</dbReference>
<protein>
    <submittedName>
        <fullName evidence="2">Alpha/beta hydrolase fold protein</fullName>
    </submittedName>
</protein>
<organism evidence="2 3">
    <name type="scientific">Candidatus Promineifilum breve</name>
    <dbReference type="NCBI Taxonomy" id="1806508"/>
    <lineage>
        <taxon>Bacteria</taxon>
        <taxon>Bacillati</taxon>
        <taxon>Chloroflexota</taxon>
        <taxon>Ardenticatenia</taxon>
        <taxon>Candidatus Promineifilales</taxon>
        <taxon>Candidatus Promineifilaceae</taxon>
        <taxon>Candidatus Promineifilum</taxon>
    </lineage>
</organism>
<evidence type="ECO:0000313" key="3">
    <source>
        <dbReference type="Proteomes" id="UP000215027"/>
    </source>
</evidence>
<dbReference type="PANTHER" id="PTHR43689">
    <property type="entry name" value="HYDROLASE"/>
    <property type="match status" value="1"/>
</dbReference>
<keyword evidence="3" id="KW-1185">Reference proteome</keyword>
<dbReference type="InterPro" id="IPR029058">
    <property type="entry name" value="AB_hydrolase_fold"/>
</dbReference>
<dbReference type="Pfam" id="PF12697">
    <property type="entry name" value="Abhydrolase_6"/>
    <property type="match status" value="1"/>
</dbReference>
<dbReference type="PANTHER" id="PTHR43689:SF8">
    <property type="entry name" value="ALPHA_BETA-HYDROLASES SUPERFAMILY PROTEIN"/>
    <property type="match status" value="1"/>
</dbReference>